<dbReference type="GO" id="GO:0102482">
    <property type="term" value="F:5-deoxy-D-glucuronate isomerase activity"/>
    <property type="evidence" value="ECO:0007669"/>
    <property type="project" value="UniProtKB-EC"/>
</dbReference>
<evidence type="ECO:0000313" key="4">
    <source>
        <dbReference type="Proteomes" id="UP000283644"/>
    </source>
</evidence>
<evidence type="ECO:0000256" key="2">
    <source>
        <dbReference type="SAM" id="MobiDB-lite"/>
    </source>
</evidence>
<dbReference type="EMBL" id="QXGH01000010">
    <property type="protein sequence ID" value="RHW28367.1"/>
    <property type="molecule type" value="Genomic_DNA"/>
</dbReference>
<dbReference type="SUPFAM" id="SSF51182">
    <property type="entry name" value="RmlC-like cupins"/>
    <property type="match status" value="1"/>
</dbReference>
<organism evidence="3 4">
    <name type="scientific">Nocardioides immobilis</name>
    <dbReference type="NCBI Taxonomy" id="2049295"/>
    <lineage>
        <taxon>Bacteria</taxon>
        <taxon>Bacillati</taxon>
        <taxon>Actinomycetota</taxon>
        <taxon>Actinomycetes</taxon>
        <taxon>Propionibacteriales</taxon>
        <taxon>Nocardioidaceae</taxon>
        <taxon>Nocardioides</taxon>
    </lineage>
</organism>
<dbReference type="AlphaFoldDB" id="A0A417Y723"/>
<protein>
    <submittedName>
        <fullName evidence="3">5-deoxy-glucuronate isomerase</fullName>
        <ecNumber evidence="3">5.3.1.30</ecNumber>
    </submittedName>
</protein>
<proteinExistence type="predicted"/>
<evidence type="ECO:0000256" key="1">
    <source>
        <dbReference type="ARBA" id="ARBA00023235"/>
    </source>
</evidence>
<dbReference type="EC" id="5.3.1.30" evidence="3"/>
<accession>A0A417Y723</accession>
<dbReference type="InterPro" id="IPR024203">
    <property type="entry name" value="Deoxy-glucuronate_isom_IolB"/>
</dbReference>
<dbReference type="PANTHER" id="PTHR39193:SF1">
    <property type="entry name" value="5-DEOXY-GLUCURONATE ISOMERASE"/>
    <property type="match status" value="1"/>
</dbReference>
<evidence type="ECO:0000313" key="3">
    <source>
        <dbReference type="EMBL" id="RHW28367.1"/>
    </source>
</evidence>
<sequence>MKLHRPHPSLNAPGHVVRLRPADAGWRWTSLQVVRLGPGRDQIVETGDSECFVLPLAGSLTVTVDDQRGTKLGTFELAGRESVFTAVSDFAYVGRDSLVTLTSETGAEVALPASRCERRLPPKCGAAADVPVEVRGAGNATRQVTNFGVPGVWDHADKLICCELITPPGNWSSYPPHKHDASEPCRVINEEIYYYRIAGADQITPSRTGFGYHRTYTGPEHAAAGLAPLDELIEVRDHDVVVVPHGYHGPCIAAPGYPMYYLNVMAGPAHDRALAFCDDPTHGWVRDTWAGMETDPRCPVTSANGRLDALHSSPRERHI</sequence>
<name>A0A417Y723_9ACTN</name>
<dbReference type="Proteomes" id="UP000283644">
    <property type="component" value="Unassembled WGS sequence"/>
</dbReference>
<dbReference type="NCBIfam" id="TIGR04378">
    <property type="entry name" value="myo_inos_iolB"/>
    <property type="match status" value="1"/>
</dbReference>
<dbReference type="InterPro" id="IPR021120">
    <property type="entry name" value="KduI/IolB_isomerase"/>
</dbReference>
<dbReference type="GO" id="GO:0019310">
    <property type="term" value="P:inositol catabolic process"/>
    <property type="evidence" value="ECO:0007669"/>
    <property type="project" value="InterPro"/>
</dbReference>
<reference evidence="3 4" key="1">
    <citation type="submission" date="2018-09" db="EMBL/GenBank/DDBJ databases">
        <title>Genome sequencing of Nocardioides immobilis CCTCC AB 2017083 for comparison to Nocardioides silvaticus.</title>
        <authorList>
            <person name="Li C."/>
            <person name="Wang G."/>
        </authorList>
    </citation>
    <scope>NUCLEOTIDE SEQUENCE [LARGE SCALE GENOMIC DNA]</scope>
    <source>
        <strain evidence="3 4">CCTCC AB 2017083</strain>
    </source>
</reference>
<dbReference type="PANTHER" id="PTHR39193">
    <property type="entry name" value="5-DEOXY-GLUCURONATE ISOMERASE"/>
    <property type="match status" value="1"/>
</dbReference>
<dbReference type="InterPro" id="IPR011051">
    <property type="entry name" value="RmlC_Cupin_sf"/>
</dbReference>
<dbReference type="GO" id="GO:0008880">
    <property type="term" value="F:glucuronate isomerase activity"/>
    <property type="evidence" value="ECO:0007669"/>
    <property type="project" value="InterPro"/>
</dbReference>
<dbReference type="Gene3D" id="2.60.120.10">
    <property type="entry name" value="Jelly Rolls"/>
    <property type="match status" value="2"/>
</dbReference>
<feature type="region of interest" description="Disordered" evidence="2">
    <location>
        <begin position="300"/>
        <end position="319"/>
    </location>
</feature>
<dbReference type="RefSeq" id="WP_118923323.1">
    <property type="nucleotide sequence ID" value="NZ_QXGH01000010.1"/>
</dbReference>
<dbReference type="InterPro" id="IPR014710">
    <property type="entry name" value="RmlC-like_jellyroll"/>
</dbReference>
<dbReference type="Pfam" id="PF04962">
    <property type="entry name" value="KduI"/>
    <property type="match status" value="1"/>
</dbReference>
<dbReference type="PIRSF" id="PIRSF036628">
    <property type="entry name" value="IolB"/>
    <property type="match status" value="1"/>
</dbReference>
<dbReference type="OrthoDB" id="9799936at2"/>
<comment type="caution">
    <text evidence="3">The sequence shown here is derived from an EMBL/GenBank/DDBJ whole genome shotgun (WGS) entry which is preliminary data.</text>
</comment>
<keyword evidence="4" id="KW-1185">Reference proteome</keyword>
<keyword evidence="1 3" id="KW-0413">Isomerase</keyword>
<gene>
    <name evidence="3" type="primary">iolB</name>
    <name evidence="3" type="ORF">D0Z08_05210</name>
</gene>